<reference evidence="6 7" key="1">
    <citation type="submission" date="2019-12" db="EMBL/GenBank/DDBJ databases">
        <title>Whole genome sequencing of endophytic Actinobacterium Micromonospora sp. MPMI6T.</title>
        <authorList>
            <person name="Evv R."/>
            <person name="Podile A.R."/>
        </authorList>
    </citation>
    <scope>NUCLEOTIDE SEQUENCE [LARGE SCALE GENOMIC DNA]</scope>
    <source>
        <strain evidence="6 7">MPMI6</strain>
    </source>
</reference>
<gene>
    <name evidence="6" type="ORF">GSF22_18865</name>
</gene>
<dbReference type="InterPro" id="IPR001227">
    <property type="entry name" value="Ac_transferase_dom_sf"/>
</dbReference>
<evidence type="ECO:0000259" key="5">
    <source>
        <dbReference type="Pfam" id="PF21124"/>
    </source>
</evidence>
<dbReference type="EC" id="2.3.1.39" evidence="1"/>
<evidence type="ECO:0000313" key="7">
    <source>
        <dbReference type="Proteomes" id="UP000823521"/>
    </source>
</evidence>
<evidence type="ECO:0000256" key="2">
    <source>
        <dbReference type="ARBA" id="ARBA00022679"/>
    </source>
</evidence>
<dbReference type="EMBL" id="WVUH01000165">
    <property type="protein sequence ID" value="MBO4208049.1"/>
    <property type="molecule type" value="Genomic_DNA"/>
</dbReference>
<evidence type="ECO:0000313" key="6">
    <source>
        <dbReference type="EMBL" id="MBO4208049.1"/>
    </source>
</evidence>
<dbReference type="InterPro" id="IPR049416">
    <property type="entry name" value="VinK-like_small"/>
</dbReference>
<evidence type="ECO:0000256" key="4">
    <source>
        <dbReference type="ARBA" id="ARBA00048462"/>
    </source>
</evidence>
<accession>A0ABS3VU29</accession>
<protein>
    <recommendedName>
        <fullName evidence="1">[acyl-carrier-protein] S-malonyltransferase</fullName>
        <ecNumber evidence="1">2.3.1.39</ecNumber>
    </recommendedName>
</protein>
<dbReference type="Gene3D" id="3.40.366.10">
    <property type="entry name" value="Malonyl-Coenzyme A Acyl Carrier Protein, domain 2"/>
    <property type="match status" value="2"/>
</dbReference>
<comment type="catalytic activity">
    <reaction evidence="4">
        <text>holo-[ACP] + malonyl-CoA = malonyl-[ACP] + CoA</text>
        <dbReference type="Rhea" id="RHEA:41792"/>
        <dbReference type="Rhea" id="RHEA-COMP:9623"/>
        <dbReference type="Rhea" id="RHEA-COMP:9685"/>
        <dbReference type="ChEBI" id="CHEBI:57287"/>
        <dbReference type="ChEBI" id="CHEBI:57384"/>
        <dbReference type="ChEBI" id="CHEBI:64479"/>
        <dbReference type="ChEBI" id="CHEBI:78449"/>
        <dbReference type="EC" id="2.3.1.39"/>
    </reaction>
</comment>
<dbReference type="PANTHER" id="PTHR42681:SF1">
    <property type="entry name" value="MALONYL-COA-ACYL CARRIER PROTEIN TRANSACYLASE, MITOCHONDRIAL"/>
    <property type="match status" value="1"/>
</dbReference>
<feature type="domain" description="Malonyl-CoA-[acyl-carrier-protein] transacylase small" evidence="5">
    <location>
        <begin position="123"/>
        <end position="184"/>
    </location>
</feature>
<evidence type="ECO:0000256" key="1">
    <source>
        <dbReference type="ARBA" id="ARBA00013258"/>
    </source>
</evidence>
<evidence type="ECO:0000256" key="3">
    <source>
        <dbReference type="ARBA" id="ARBA00023315"/>
    </source>
</evidence>
<keyword evidence="3" id="KW-0012">Acyltransferase</keyword>
<dbReference type="InterPro" id="IPR050858">
    <property type="entry name" value="Mal-CoA-ACP_Trans/PKS_FabD"/>
</dbReference>
<dbReference type="SUPFAM" id="SSF52151">
    <property type="entry name" value="FabD/lysophospholipase-like"/>
    <property type="match status" value="1"/>
</dbReference>
<dbReference type="Proteomes" id="UP000823521">
    <property type="component" value="Unassembled WGS sequence"/>
</dbReference>
<dbReference type="Pfam" id="PF21124">
    <property type="entry name" value="VinK_C"/>
    <property type="match status" value="1"/>
</dbReference>
<proteinExistence type="predicted"/>
<sequence>MGPSRFPEVGRFMVGNPIARRLLRRADEVLGYSVVDRFADADTDYDEAAQVAFLVNCLALAEWAQQHLDEVPAVCTGASFGQKTVAGYTGALSFEDTVLLTARLARVLDDYFRTEHTDIVTQSFVRVPDDRLEPVLAELTARGEWYEFACHLDAGFHMVNLRQSAVDWFVTRLRSVGGLPLYAMRPPMHSSLFTGLHATVRDEILPEFTFADPAVPIVSDQTGELLTTADQVRTLVLDGFVRPVRWPDAVATLRDRSVGKVLVVGQDAMFGRVECVVRSFEVVAVNPRLAMQPRRQPVPAGR</sequence>
<dbReference type="InterPro" id="IPR016035">
    <property type="entry name" value="Acyl_Trfase/lysoPLipase"/>
</dbReference>
<dbReference type="PANTHER" id="PTHR42681">
    <property type="entry name" value="MALONYL-COA-ACYL CARRIER PROTEIN TRANSACYLASE, MITOCHONDRIAL"/>
    <property type="match status" value="1"/>
</dbReference>
<comment type="caution">
    <text evidence="6">The sequence shown here is derived from an EMBL/GenBank/DDBJ whole genome shotgun (WGS) entry which is preliminary data.</text>
</comment>
<keyword evidence="7" id="KW-1185">Reference proteome</keyword>
<organism evidence="6 7">
    <name type="scientific">Micromonospora echinofusca</name>
    <dbReference type="NCBI Taxonomy" id="47858"/>
    <lineage>
        <taxon>Bacteria</taxon>
        <taxon>Bacillati</taxon>
        <taxon>Actinomycetota</taxon>
        <taxon>Actinomycetes</taxon>
        <taxon>Micromonosporales</taxon>
        <taxon>Micromonosporaceae</taxon>
        <taxon>Micromonospora</taxon>
    </lineage>
</organism>
<name>A0ABS3VU29_MICEH</name>
<keyword evidence="2" id="KW-0808">Transferase</keyword>